<accession>A0ABT2FQE7</accession>
<keyword evidence="1" id="KW-0472">Membrane</keyword>
<comment type="caution">
    <text evidence="2">The sequence shown here is derived from an EMBL/GenBank/DDBJ whole genome shotgun (WGS) entry which is preliminary data.</text>
</comment>
<reference evidence="3" key="1">
    <citation type="submission" date="2023-07" db="EMBL/GenBank/DDBJ databases">
        <title>Shewanella mangrovi sp. nov., an acetaldehyde- degrading bacterium isolated from mangrove sediment.</title>
        <authorList>
            <person name="Liu Y."/>
        </authorList>
    </citation>
    <scope>NUCLEOTIDE SEQUENCE [LARGE SCALE GENOMIC DNA]</scope>
    <source>
        <strain evidence="3">C32</strain>
    </source>
</reference>
<sequence>MNEDEIFKLAKAIVDSTPPFYGQPEFWISAFIGIVGIGFSVKAYMEAKAAKIAANQAGKTVKIQSIIIELTEIPQRLDKLNYELTFSEARDLLSEISRRTRRLIAPFQESAGLSDVCNALKFALDDAKLALEGVRPQNTESESQPNAVYFAMEGHFSNISGVVAEIMGLFEKRTIEVD</sequence>
<dbReference type="Proteomes" id="UP001201549">
    <property type="component" value="Unassembled WGS sequence"/>
</dbReference>
<keyword evidence="1" id="KW-1133">Transmembrane helix</keyword>
<gene>
    <name evidence="2" type="ORF">L9G74_19085</name>
</gene>
<organism evidence="2 3">
    <name type="scientific">Shewanella electrica</name>
    <dbReference type="NCBI Taxonomy" id="515560"/>
    <lineage>
        <taxon>Bacteria</taxon>
        <taxon>Pseudomonadati</taxon>
        <taxon>Pseudomonadota</taxon>
        <taxon>Gammaproteobacteria</taxon>
        <taxon>Alteromonadales</taxon>
        <taxon>Shewanellaceae</taxon>
        <taxon>Shewanella</taxon>
    </lineage>
</organism>
<dbReference type="RefSeq" id="WP_238898363.1">
    <property type="nucleotide sequence ID" value="NZ_JAKOGG010000022.1"/>
</dbReference>
<evidence type="ECO:0000313" key="3">
    <source>
        <dbReference type="Proteomes" id="UP001201549"/>
    </source>
</evidence>
<feature type="transmembrane region" description="Helical" evidence="1">
    <location>
        <begin position="26"/>
        <end position="45"/>
    </location>
</feature>
<keyword evidence="3" id="KW-1185">Reference proteome</keyword>
<evidence type="ECO:0000256" key="1">
    <source>
        <dbReference type="SAM" id="Phobius"/>
    </source>
</evidence>
<evidence type="ECO:0000313" key="2">
    <source>
        <dbReference type="EMBL" id="MCS4558545.1"/>
    </source>
</evidence>
<name>A0ABT2FQE7_9GAMM</name>
<dbReference type="EMBL" id="JAKOGG010000022">
    <property type="protein sequence ID" value="MCS4558545.1"/>
    <property type="molecule type" value="Genomic_DNA"/>
</dbReference>
<protein>
    <submittedName>
        <fullName evidence="2">Uncharacterized protein</fullName>
    </submittedName>
</protein>
<proteinExistence type="predicted"/>
<keyword evidence="1" id="KW-0812">Transmembrane</keyword>